<protein>
    <submittedName>
        <fullName evidence="4">Glycosyltransferase family 9 (Heptosyltransferase)</fullName>
    </submittedName>
</protein>
<dbReference type="EMBL" id="LIIN01000195">
    <property type="protein sequence ID" value="KZX19829.1"/>
    <property type="molecule type" value="Genomic_DNA"/>
</dbReference>
<keyword evidence="2 4" id="KW-0808">Transferase</keyword>
<dbReference type="Pfam" id="PF01075">
    <property type="entry name" value="Glyco_transf_9"/>
    <property type="match status" value="1"/>
</dbReference>
<feature type="compositionally biased region" description="Basic residues" evidence="3">
    <location>
        <begin position="146"/>
        <end position="168"/>
    </location>
</feature>
<keyword evidence="5" id="KW-1185">Reference proteome</keyword>
<dbReference type="Gene3D" id="3.40.50.2000">
    <property type="entry name" value="Glycogen Phosphorylase B"/>
    <property type="match status" value="1"/>
</dbReference>
<reference evidence="4 5" key="1">
    <citation type="submission" date="2015-08" db="EMBL/GenBank/DDBJ databases">
        <title>Draft Genome Sequence of Rathayibacter sp. Strain VKM Ac-2596 Isolated from Leaf Gall Induced by Plant-Parasitic Nematodes.</title>
        <authorList>
            <person name="Vasilenko O.V."/>
            <person name="Starodumova I.P."/>
            <person name="Tarlachkov S.V."/>
            <person name="Dorofeeva L.V."/>
            <person name="Evtushenko L.I."/>
        </authorList>
    </citation>
    <scope>NUCLEOTIDE SEQUENCE [LARGE SCALE GENOMIC DNA]</scope>
    <source>
        <strain evidence="4 5">VKM Ac-2596</strain>
    </source>
</reference>
<dbReference type="Proteomes" id="UP000076717">
    <property type="component" value="Unassembled WGS sequence"/>
</dbReference>
<dbReference type="GO" id="GO:0009244">
    <property type="term" value="P:lipopolysaccharide core region biosynthetic process"/>
    <property type="evidence" value="ECO:0007669"/>
    <property type="project" value="TreeGrafter"/>
</dbReference>
<evidence type="ECO:0000313" key="5">
    <source>
        <dbReference type="Proteomes" id="UP000076717"/>
    </source>
</evidence>
<dbReference type="InterPro" id="IPR051199">
    <property type="entry name" value="LPS_LOS_Heptosyltrfase"/>
</dbReference>
<sequence length="295" mass="30552">MRTWWCPWIGDASRPVDAALVAELRAIVEEFAPDEAVILTSFHQSPLPLALLLRLCGVERITGASVDFAGALLDVRLVPGETLEEDQPEPERALAIAAAAGFTMPRATTAGSACGARAPCPPRSRGSARTWSCIPEQQCRPGCGPRRARARRRAAGRRGPRGRRHRRPGASVPSRADVAGARGVDLGGATDFAGAAEVLAGADVVISGNTGPAHLAAAVGTPVVSLFAPVVPAVRWAPYGVPVVLLGDQEAPCAGSRAQVCPVPGHPCLTGVSAEEAVAAALRLRQTTAPREAMA</sequence>
<gene>
    <name evidence="4" type="ORF">ACH61_03075</name>
</gene>
<dbReference type="PANTHER" id="PTHR30160:SF1">
    <property type="entry name" value="LIPOPOLYSACCHARIDE 1,2-N-ACETYLGLUCOSAMINETRANSFERASE-RELATED"/>
    <property type="match status" value="1"/>
</dbReference>
<dbReference type="AlphaFoldDB" id="A0A162GEF0"/>
<keyword evidence="1" id="KW-0328">Glycosyltransferase</keyword>
<evidence type="ECO:0000256" key="2">
    <source>
        <dbReference type="ARBA" id="ARBA00022679"/>
    </source>
</evidence>
<organism evidence="4 5">
    <name type="scientific">Rathayibacter tanaceti</name>
    <dbReference type="NCBI Taxonomy" id="1671680"/>
    <lineage>
        <taxon>Bacteria</taxon>
        <taxon>Bacillati</taxon>
        <taxon>Actinomycetota</taxon>
        <taxon>Actinomycetes</taxon>
        <taxon>Micrococcales</taxon>
        <taxon>Microbacteriaceae</taxon>
        <taxon>Rathayibacter</taxon>
    </lineage>
</organism>
<dbReference type="GO" id="GO:0008713">
    <property type="term" value="F:ADP-heptose-lipopolysaccharide heptosyltransferase activity"/>
    <property type="evidence" value="ECO:0007669"/>
    <property type="project" value="TreeGrafter"/>
</dbReference>
<accession>A0A162GEF0</accession>
<evidence type="ECO:0000256" key="1">
    <source>
        <dbReference type="ARBA" id="ARBA00022676"/>
    </source>
</evidence>
<dbReference type="InterPro" id="IPR002201">
    <property type="entry name" value="Glyco_trans_9"/>
</dbReference>
<dbReference type="SUPFAM" id="SSF53756">
    <property type="entry name" value="UDP-Glycosyltransferase/glycogen phosphorylase"/>
    <property type="match status" value="1"/>
</dbReference>
<feature type="region of interest" description="Disordered" evidence="3">
    <location>
        <begin position="142"/>
        <end position="175"/>
    </location>
</feature>
<comment type="caution">
    <text evidence="4">The sequence shown here is derived from an EMBL/GenBank/DDBJ whole genome shotgun (WGS) entry which is preliminary data.</text>
</comment>
<dbReference type="PATRIC" id="fig|1671680.3.peg.3318"/>
<evidence type="ECO:0000256" key="3">
    <source>
        <dbReference type="SAM" id="MobiDB-lite"/>
    </source>
</evidence>
<evidence type="ECO:0000313" key="4">
    <source>
        <dbReference type="EMBL" id="KZX19829.1"/>
    </source>
</evidence>
<proteinExistence type="predicted"/>
<dbReference type="GO" id="GO:0005829">
    <property type="term" value="C:cytosol"/>
    <property type="evidence" value="ECO:0007669"/>
    <property type="project" value="TreeGrafter"/>
</dbReference>
<dbReference type="CDD" id="cd03789">
    <property type="entry name" value="GT9_LPS_heptosyltransferase"/>
    <property type="match status" value="1"/>
</dbReference>
<dbReference type="PANTHER" id="PTHR30160">
    <property type="entry name" value="TETRAACYLDISACCHARIDE 4'-KINASE-RELATED"/>
    <property type="match status" value="1"/>
</dbReference>
<name>A0A162GEF0_9MICO</name>